<dbReference type="EMBL" id="CP004350">
    <property type="protein sequence ID" value="AHI20477.1"/>
    <property type="molecule type" value="Genomic_DNA"/>
</dbReference>
<accession>A0ABM5PR97</accession>
<sequence>MVQVLYQSHYGSSKQYADAFAQLFDATASTWDDMRALRPELAAEQGPVVVFSYIHGPRVPGIEAAIAAWKAGRPAALCVVGMTLVEKARKDDALVNQVGEDITRFYLPGRLNYSELDTAHATVMKGIIQAVKLKPRSLRSENDQAMIDAYKHDIDRVDLAELDPVIAWAQDNA</sequence>
<proteinExistence type="predicted"/>
<name>A0ABM5PR97_9CORY</name>
<evidence type="ECO:0000313" key="2">
    <source>
        <dbReference type="EMBL" id="AHI20477.1"/>
    </source>
</evidence>
<dbReference type="GeneID" id="82878035"/>
<organism evidence="2 3">
    <name type="scientific">Corynebacterium casei LMG S-19264</name>
    <dbReference type="NCBI Taxonomy" id="1285583"/>
    <lineage>
        <taxon>Bacteria</taxon>
        <taxon>Bacillati</taxon>
        <taxon>Actinomycetota</taxon>
        <taxon>Actinomycetes</taxon>
        <taxon>Mycobacteriales</taxon>
        <taxon>Corynebacteriaceae</taxon>
        <taxon>Corynebacterium</taxon>
    </lineage>
</organism>
<gene>
    <name evidence="2" type="ORF">CCASEI_09600</name>
</gene>
<protein>
    <recommendedName>
        <fullName evidence="1">Flavodoxin domain-containing protein</fullName>
    </recommendedName>
</protein>
<dbReference type="RefSeq" id="WP_006822794.1">
    <property type="nucleotide sequence ID" value="NZ_CP004350.1"/>
</dbReference>
<dbReference type="Proteomes" id="UP000019226">
    <property type="component" value="Chromosome"/>
</dbReference>
<evidence type="ECO:0000259" key="1">
    <source>
        <dbReference type="Pfam" id="PF12724"/>
    </source>
</evidence>
<feature type="domain" description="Flavodoxin" evidence="1">
    <location>
        <begin position="4"/>
        <end position="130"/>
    </location>
</feature>
<keyword evidence="3" id="KW-1185">Reference proteome</keyword>
<evidence type="ECO:0000313" key="3">
    <source>
        <dbReference type="Proteomes" id="UP000019226"/>
    </source>
</evidence>
<dbReference type="Pfam" id="PF12724">
    <property type="entry name" value="Flavodoxin_5"/>
    <property type="match status" value="1"/>
</dbReference>
<reference evidence="3" key="1">
    <citation type="submission" date="2013-02" db="EMBL/GenBank/DDBJ databases">
        <title>The complete genome sequence of Corynebacterium casei LMG S-19264 (=DSM 44701).</title>
        <authorList>
            <person name="Ruckert C."/>
            <person name="Albersmeier A."/>
            <person name="Kalinowski J."/>
        </authorList>
    </citation>
    <scope>NUCLEOTIDE SEQUENCE [LARGE SCALE GENOMIC DNA]</scope>
    <source>
        <strain evidence="3">LMG S-19264</strain>
    </source>
</reference>
<dbReference type="InterPro" id="IPR026816">
    <property type="entry name" value="Flavodoxin_dom"/>
</dbReference>